<keyword evidence="4" id="KW-1133">Transmembrane helix</keyword>
<evidence type="ECO:0000256" key="5">
    <source>
        <dbReference type="SAM" id="SignalP"/>
    </source>
</evidence>
<gene>
    <name evidence="7" type="primary">VSIG10L</name>
</gene>
<dbReference type="PANTHER" id="PTHR44427">
    <property type="entry name" value="CARCINOEMBRYONIC ANTIGEN-RELATED CELL ADHESION MOLECULE 19"/>
    <property type="match status" value="1"/>
</dbReference>
<dbReference type="InterPro" id="IPR013783">
    <property type="entry name" value="Ig-like_fold"/>
</dbReference>
<feature type="transmembrane region" description="Helical" evidence="4">
    <location>
        <begin position="773"/>
        <end position="802"/>
    </location>
</feature>
<feature type="domain" description="Ig-like" evidence="6">
    <location>
        <begin position="299"/>
        <end position="391"/>
    </location>
</feature>
<feature type="region of interest" description="Disordered" evidence="3">
    <location>
        <begin position="333"/>
        <end position="353"/>
    </location>
</feature>
<keyword evidence="2" id="KW-0325">Glycoprotein</keyword>
<keyword evidence="4" id="KW-0812">Transmembrane</keyword>
<dbReference type="InterPro" id="IPR050831">
    <property type="entry name" value="CEA_cell_adhesion"/>
</dbReference>
<dbReference type="Proteomes" id="UP000008912">
    <property type="component" value="Unassembled WGS sequence"/>
</dbReference>
<feature type="compositionally biased region" description="Polar residues" evidence="3">
    <location>
        <begin position="131"/>
        <end position="144"/>
    </location>
</feature>
<keyword evidence="1 5" id="KW-0732">Signal</keyword>
<protein>
    <submittedName>
        <fullName evidence="7">V-set and immunoglobulin domain containing 10 like</fullName>
    </submittedName>
</protein>
<feature type="chain" id="PRO_5031509726" evidence="5">
    <location>
        <begin position="22"/>
        <end position="893"/>
    </location>
</feature>
<accession>A0A7N5JJV8</accession>
<evidence type="ECO:0000256" key="4">
    <source>
        <dbReference type="SAM" id="Phobius"/>
    </source>
</evidence>
<dbReference type="InParanoid" id="A0A7N5JJV8"/>
<evidence type="ECO:0000313" key="8">
    <source>
        <dbReference type="Proteomes" id="UP000008912"/>
    </source>
</evidence>
<dbReference type="Ensembl" id="ENSAMET00000029701.1">
    <property type="protein sequence ID" value="ENSAMEP00000026571.1"/>
    <property type="gene ID" value="ENSAMEG00000014357.2"/>
</dbReference>
<dbReference type="PROSITE" id="PS50835">
    <property type="entry name" value="IG_LIKE"/>
    <property type="match status" value="2"/>
</dbReference>
<evidence type="ECO:0000259" key="6">
    <source>
        <dbReference type="PROSITE" id="PS50835"/>
    </source>
</evidence>
<dbReference type="GO" id="GO:0005654">
    <property type="term" value="C:nucleoplasm"/>
    <property type="evidence" value="ECO:0007669"/>
    <property type="project" value="Ensembl"/>
</dbReference>
<feature type="domain" description="Ig-like" evidence="6">
    <location>
        <begin position="399"/>
        <end position="484"/>
    </location>
</feature>
<sequence>MDTSRALLLFLLLASGGGVLTHGASSGVQQTSFSLDSESSSQRPGSKVSSIKPPSRKFPDQSPGSKTTAAVPHSKWFLEASNFSDVPRSVWSNVSADGQKLSLDPTFSEILDSGGFSDVLGSQVPAKDSEPSFSVKTPASNMSAQVPDPEVSVETPGSKFSPEDQDLEITAQTPKSKVTAIAHPVENLPQQVGRPLSVLVGTTIQLPLVPVPSPGPSAPLVVWRRGSKVLAAGGLGPGAPLISLDPAHRDRLRFDQAQGGLELASAQLEDAGVYTAEVIRAGVSRQIREFTVGVYEPLPQLSVQPETPETEEGAAELRLRCLGWGPGRGELSWSRDGRTLEATDPEGAEPPRIRTEGDQLLITRPVRSDQARYTCRVRSPFGHTEAAADVSVFYGPDAPVIKVSSDRNAAPALYVTAGSNVTLRCTAASRPPADIAWSLADPAEAAVPAGPRLLLPAVRPGHAGTYACLAANPHTGHRRRALLNLTVADLPPGSPQCSVEGGPGDRSLRFRCSWPGGVPAASLQFQGLPEGVRAGPVPSALLAAVPAHPRLSGVRVTCLAHHLVTTRTCTVTPEAPREVLLRPTVEETRSGEAEVVLETTGCPPPSRASWAREGRPVAPGGGGRLRLSQDGLRLLISNFSPDWDLGNYSVLCSGALGAGGNQITLLGPSISSWRLQRAQDAAVLTWDVERGALISGFEIQARREGPDLGRGPTYKDWVSLLILGPRERSAVVPLPRRNPGTWAFRILPTLGGQPGTPSQSRVYQASPTLSSGAIAGIVLGSLLGLALLAALLYLCICCLCSLRGDSLKKKQHPPSLTPVVPPLEKKLQSVTPVQTSQPVPLKVPLEDPSPDRARQVSVGAAVPWNGGGTFCVLGRGDGLSPLPPALLVGLGSW</sequence>
<reference evidence="7" key="2">
    <citation type="submission" date="2025-08" db="UniProtKB">
        <authorList>
            <consortium name="Ensembl"/>
        </authorList>
    </citation>
    <scope>IDENTIFICATION</scope>
</reference>
<feature type="region of interest" description="Disordered" evidence="3">
    <location>
        <begin position="590"/>
        <end position="623"/>
    </location>
</feature>
<dbReference type="SMART" id="SM00408">
    <property type="entry name" value="IGc2"/>
    <property type="match status" value="2"/>
</dbReference>
<evidence type="ECO:0000313" key="7">
    <source>
        <dbReference type="Ensembl" id="ENSAMEP00000026571.1"/>
    </source>
</evidence>
<feature type="region of interest" description="Disordered" evidence="3">
    <location>
        <begin position="121"/>
        <end position="164"/>
    </location>
</feature>
<keyword evidence="8" id="KW-1185">Reference proteome</keyword>
<keyword evidence="4" id="KW-0472">Membrane</keyword>
<dbReference type="CDD" id="cd00096">
    <property type="entry name" value="Ig"/>
    <property type="match status" value="1"/>
</dbReference>
<evidence type="ECO:0000256" key="3">
    <source>
        <dbReference type="SAM" id="MobiDB-lite"/>
    </source>
</evidence>
<dbReference type="InterPro" id="IPR036179">
    <property type="entry name" value="Ig-like_dom_sf"/>
</dbReference>
<feature type="region of interest" description="Disordered" evidence="3">
    <location>
        <begin position="31"/>
        <end position="70"/>
    </location>
</feature>
<dbReference type="InterPro" id="IPR007110">
    <property type="entry name" value="Ig-like_dom"/>
</dbReference>
<dbReference type="InterPro" id="IPR003598">
    <property type="entry name" value="Ig_sub2"/>
</dbReference>
<dbReference type="PANTHER" id="PTHR44427:SF5">
    <property type="entry name" value="V-SET AND IMMUNOGLOBULIN DOMAIN-CONTAINING PROTEIN 10-LIKE"/>
    <property type="match status" value="1"/>
</dbReference>
<dbReference type="Gene3D" id="2.60.40.10">
    <property type="entry name" value="Immunoglobulins"/>
    <property type="match status" value="3"/>
</dbReference>
<dbReference type="AlphaFoldDB" id="A0A7N5JJV8"/>
<evidence type="ECO:0000256" key="2">
    <source>
        <dbReference type="ARBA" id="ARBA00023180"/>
    </source>
</evidence>
<feature type="compositionally biased region" description="Polar residues" evidence="3">
    <location>
        <begin position="31"/>
        <end position="49"/>
    </location>
</feature>
<feature type="signal peptide" evidence="5">
    <location>
        <begin position="1"/>
        <end position="21"/>
    </location>
</feature>
<dbReference type="SMART" id="SM00409">
    <property type="entry name" value="IG"/>
    <property type="match status" value="3"/>
</dbReference>
<reference evidence="7" key="3">
    <citation type="submission" date="2025-09" db="UniProtKB">
        <authorList>
            <consortium name="Ensembl"/>
        </authorList>
    </citation>
    <scope>IDENTIFICATION</scope>
</reference>
<evidence type="ECO:0000256" key="1">
    <source>
        <dbReference type="ARBA" id="ARBA00022729"/>
    </source>
</evidence>
<dbReference type="GeneTree" id="ENSGT00940000162314"/>
<reference evidence="7 8" key="1">
    <citation type="journal article" date="2010" name="Nature">
        <title>The sequence and de novo assembly of the giant panda genome.</title>
        <authorList>
            <person name="Li R."/>
            <person name="Fan W."/>
            <person name="Tian G."/>
            <person name="Zhu H."/>
            <person name="He L."/>
            <person name="Cai J."/>
            <person name="Huang Q."/>
            <person name="Cai Q."/>
            <person name="Li B."/>
            <person name="Bai Y."/>
            <person name="Zhang Z."/>
            <person name="Zhang Y."/>
            <person name="Wang W."/>
            <person name="Li J."/>
            <person name="Wei F."/>
            <person name="Li H."/>
            <person name="Jian M."/>
            <person name="Li J."/>
            <person name="Zhang Z."/>
            <person name="Nielsen R."/>
            <person name="Li D."/>
            <person name="Gu W."/>
            <person name="Yang Z."/>
            <person name="Xuan Z."/>
            <person name="Ryder O.A."/>
            <person name="Leung F.C."/>
            <person name="Zhou Y."/>
            <person name="Cao J."/>
            <person name="Sun X."/>
            <person name="Fu Y."/>
            <person name="Fang X."/>
            <person name="Guo X."/>
            <person name="Wang B."/>
            <person name="Hou R."/>
            <person name="Shen F."/>
            <person name="Mu B."/>
            <person name="Ni P."/>
            <person name="Lin R."/>
            <person name="Qian W."/>
            <person name="Wang G."/>
            <person name="Yu C."/>
            <person name="Nie W."/>
            <person name="Wang J."/>
            <person name="Wu Z."/>
            <person name="Liang H."/>
            <person name="Min J."/>
            <person name="Wu Q."/>
            <person name="Cheng S."/>
            <person name="Ruan J."/>
            <person name="Wang M."/>
            <person name="Shi Z."/>
            <person name="Wen M."/>
            <person name="Liu B."/>
            <person name="Ren X."/>
            <person name="Zheng H."/>
            <person name="Dong D."/>
            <person name="Cook K."/>
            <person name="Shan G."/>
            <person name="Zhang H."/>
            <person name="Kosiol C."/>
            <person name="Xie X."/>
            <person name="Lu Z."/>
            <person name="Zheng H."/>
            <person name="Li Y."/>
            <person name="Steiner C.C."/>
            <person name="Lam T.T."/>
            <person name="Lin S."/>
            <person name="Zhang Q."/>
            <person name="Li G."/>
            <person name="Tian J."/>
            <person name="Gong T."/>
            <person name="Liu H."/>
            <person name="Zhang D."/>
            <person name="Fang L."/>
            <person name="Ye C."/>
            <person name="Zhang J."/>
            <person name="Hu W."/>
            <person name="Xu A."/>
            <person name="Ren Y."/>
            <person name="Zhang G."/>
            <person name="Bruford M.W."/>
            <person name="Li Q."/>
            <person name="Ma L."/>
            <person name="Guo Y."/>
            <person name="An N."/>
            <person name="Hu Y."/>
            <person name="Zheng Y."/>
            <person name="Shi Y."/>
            <person name="Li Z."/>
            <person name="Liu Q."/>
            <person name="Chen Y."/>
            <person name="Zhao J."/>
            <person name="Qu N."/>
            <person name="Zhao S."/>
            <person name="Tian F."/>
            <person name="Wang X."/>
            <person name="Wang H."/>
            <person name="Xu L."/>
            <person name="Liu X."/>
            <person name="Vinar T."/>
            <person name="Wang Y."/>
            <person name="Lam T.W."/>
            <person name="Yiu S.M."/>
            <person name="Liu S."/>
            <person name="Zhang H."/>
            <person name="Li D."/>
            <person name="Huang Y."/>
            <person name="Wang X."/>
            <person name="Yang G."/>
            <person name="Jiang Z."/>
            <person name="Wang J."/>
            <person name="Qin N."/>
            <person name="Li L."/>
            <person name="Li J."/>
            <person name="Bolund L."/>
            <person name="Kristiansen K."/>
            <person name="Wong G.K."/>
            <person name="Olson M."/>
            <person name="Zhang X."/>
            <person name="Li S."/>
            <person name="Yang H."/>
            <person name="Wang J."/>
            <person name="Wang J."/>
        </authorList>
    </citation>
    <scope>NUCLEOTIDE SEQUENCE [LARGE SCALE GENOMIC DNA]</scope>
</reference>
<organism evidence="7 8">
    <name type="scientific">Ailuropoda melanoleuca</name>
    <name type="common">Giant panda</name>
    <dbReference type="NCBI Taxonomy" id="9646"/>
    <lineage>
        <taxon>Eukaryota</taxon>
        <taxon>Metazoa</taxon>
        <taxon>Chordata</taxon>
        <taxon>Craniata</taxon>
        <taxon>Vertebrata</taxon>
        <taxon>Euteleostomi</taxon>
        <taxon>Mammalia</taxon>
        <taxon>Eutheria</taxon>
        <taxon>Laurasiatheria</taxon>
        <taxon>Carnivora</taxon>
        <taxon>Caniformia</taxon>
        <taxon>Ursidae</taxon>
        <taxon>Ailuropoda</taxon>
    </lineage>
</organism>
<dbReference type="SUPFAM" id="SSF48726">
    <property type="entry name" value="Immunoglobulin"/>
    <property type="match status" value="3"/>
</dbReference>
<dbReference type="Pfam" id="PF13895">
    <property type="entry name" value="Ig_2"/>
    <property type="match status" value="1"/>
</dbReference>
<dbReference type="InterPro" id="IPR003599">
    <property type="entry name" value="Ig_sub"/>
</dbReference>
<proteinExistence type="predicted"/>
<name>A0A7N5JJV8_AILME</name>